<evidence type="ECO:0000313" key="2">
    <source>
        <dbReference type="EMBL" id="CCE22771.1"/>
    </source>
</evidence>
<gene>
    <name evidence="2" type="ordered locus">MEALZ_1079</name>
</gene>
<feature type="transmembrane region" description="Helical" evidence="1">
    <location>
        <begin position="26"/>
        <end position="46"/>
    </location>
</feature>
<dbReference type="AlphaFoldDB" id="G4ST61"/>
<dbReference type="RefSeq" id="WP_014147570.1">
    <property type="nucleotide sequence ID" value="NC_016112.1"/>
</dbReference>
<accession>G4ST61</accession>
<dbReference type="EMBL" id="FO082060">
    <property type="protein sequence ID" value="CCE22771.1"/>
    <property type="molecule type" value="Genomic_DNA"/>
</dbReference>
<sequence length="47" mass="5351">MQRKIHMQDQVRNRVAEIMEDRRSDVAAALGMKVLVVSAIMLVGVVW</sequence>
<dbReference type="PATRIC" id="fig|271065.3.peg.1105"/>
<protein>
    <submittedName>
        <fullName evidence="2">Uncharacterized protein</fullName>
    </submittedName>
</protein>
<dbReference type="HOGENOM" id="CLU_3170084_0_0_6"/>
<keyword evidence="1" id="KW-0472">Membrane</keyword>
<dbReference type="STRING" id="1091494.MEALZ_1079"/>
<proteinExistence type="predicted"/>
<evidence type="ECO:0000313" key="3">
    <source>
        <dbReference type="Proteomes" id="UP000008315"/>
    </source>
</evidence>
<name>G4ST61_META2</name>
<organism evidence="2 3">
    <name type="scientific">Methylotuvimicrobium alcaliphilum (strain DSM 19304 / NCIMB 14124 / VKM B-2133 / 20Z)</name>
    <name type="common">Methylomicrobium alcaliphilum</name>
    <dbReference type="NCBI Taxonomy" id="1091494"/>
    <lineage>
        <taxon>Bacteria</taxon>
        <taxon>Pseudomonadati</taxon>
        <taxon>Pseudomonadota</taxon>
        <taxon>Gammaproteobacteria</taxon>
        <taxon>Methylococcales</taxon>
        <taxon>Methylococcaceae</taxon>
        <taxon>Methylotuvimicrobium</taxon>
    </lineage>
</organism>
<keyword evidence="1" id="KW-0812">Transmembrane</keyword>
<dbReference type="Proteomes" id="UP000008315">
    <property type="component" value="Chromosome"/>
</dbReference>
<reference evidence="3" key="1">
    <citation type="journal article" date="2012" name="J. Bacteriol.">
        <title>Genome sequence of the haloalkaliphilic methanotrophic bacterium Methylomicrobium alcaliphilum 20Z.</title>
        <authorList>
            <person name="Vuilleumier S."/>
            <person name="Khmelenina V.N."/>
            <person name="Bringel F."/>
            <person name="Reshetnikov A.S."/>
            <person name="Lajus A."/>
            <person name="Mangenot S."/>
            <person name="Rouy Z."/>
            <person name="Op den Camp H.J."/>
            <person name="Jetten M.S."/>
            <person name="Dispirito A.A."/>
            <person name="Dunfield P."/>
            <person name="Klotz M.G."/>
            <person name="Semrau J.D."/>
            <person name="Stein L.Y."/>
            <person name="Barbe V."/>
            <person name="Medigue C."/>
            <person name="Trotsenko Y.A."/>
            <person name="Kalyuzhnaya M.G."/>
        </authorList>
    </citation>
    <scope>NUCLEOTIDE SEQUENCE [LARGE SCALE GENOMIC DNA]</scope>
    <source>
        <strain evidence="3">DSM 19304 / NCIMB 14124 / VKM B-2133 / 20Z</strain>
    </source>
</reference>
<dbReference type="KEGG" id="mah:MEALZ_1079"/>
<keyword evidence="3" id="KW-1185">Reference proteome</keyword>
<evidence type="ECO:0000256" key="1">
    <source>
        <dbReference type="SAM" id="Phobius"/>
    </source>
</evidence>
<keyword evidence="1" id="KW-1133">Transmembrane helix</keyword>